<evidence type="ECO:0000313" key="2">
    <source>
        <dbReference type="EMBL" id="KAJ1184255.1"/>
    </source>
</evidence>
<organism evidence="2 3">
    <name type="scientific">Pleurodeles waltl</name>
    <name type="common">Iberian ribbed newt</name>
    <dbReference type="NCBI Taxonomy" id="8319"/>
    <lineage>
        <taxon>Eukaryota</taxon>
        <taxon>Metazoa</taxon>
        <taxon>Chordata</taxon>
        <taxon>Craniata</taxon>
        <taxon>Vertebrata</taxon>
        <taxon>Euteleostomi</taxon>
        <taxon>Amphibia</taxon>
        <taxon>Batrachia</taxon>
        <taxon>Caudata</taxon>
        <taxon>Salamandroidea</taxon>
        <taxon>Salamandridae</taxon>
        <taxon>Pleurodelinae</taxon>
        <taxon>Pleurodeles</taxon>
    </lineage>
</organism>
<feature type="compositionally biased region" description="Polar residues" evidence="1">
    <location>
        <begin position="17"/>
        <end position="31"/>
    </location>
</feature>
<dbReference type="EMBL" id="JANPWB010000005">
    <property type="protein sequence ID" value="KAJ1184255.1"/>
    <property type="molecule type" value="Genomic_DNA"/>
</dbReference>
<accession>A0AAV7U5B0</accession>
<reference evidence="2" key="1">
    <citation type="journal article" date="2022" name="bioRxiv">
        <title>Sequencing and chromosome-scale assembly of the giantPleurodeles waltlgenome.</title>
        <authorList>
            <person name="Brown T."/>
            <person name="Elewa A."/>
            <person name="Iarovenko S."/>
            <person name="Subramanian E."/>
            <person name="Araus A.J."/>
            <person name="Petzold A."/>
            <person name="Susuki M."/>
            <person name="Suzuki K.-i.T."/>
            <person name="Hayashi T."/>
            <person name="Toyoda A."/>
            <person name="Oliveira C."/>
            <person name="Osipova E."/>
            <person name="Leigh N.D."/>
            <person name="Simon A."/>
            <person name="Yun M.H."/>
        </authorList>
    </citation>
    <scope>NUCLEOTIDE SEQUENCE</scope>
    <source>
        <strain evidence="2">20211129_DDA</strain>
        <tissue evidence="2">Liver</tissue>
    </source>
</reference>
<dbReference type="AlphaFoldDB" id="A0AAV7U5B0"/>
<proteinExistence type="predicted"/>
<feature type="region of interest" description="Disordered" evidence="1">
    <location>
        <begin position="1"/>
        <end position="32"/>
    </location>
</feature>
<protein>
    <submittedName>
        <fullName evidence="2">Uncharacterized protein</fullName>
    </submittedName>
</protein>
<feature type="region of interest" description="Disordered" evidence="1">
    <location>
        <begin position="46"/>
        <end position="67"/>
    </location>
</feature>
<evidence type="ECO:0000256" key="1">
    <source>
        <dbReference type="SAM" id="MobiDB-lite"/>
    </source>
</evidence>
<comment type="caution">
    <text evidence="2">The sequence shown here is derived from an EMBL/GenBank/DDBJ whole genome shotgun (WGS) entry which is preliminary data.</text>
</comment>
<dbReference type="Proteomes" id="UP001066276">
    <property type="component" value="Chromosome 3_1"/>
</dbReference>
<name>A0AAV7U5B0_PLEWA</name>
<gene>
    <name evidence="2" type="ORF">NDU88_001063</name>
</gene>
<sequence length="67" mass="7145">MAGKRAPHLERPRDTGAASTMGGSWTVQNDSPARWIAGDQLYTGHLPEDVHTRTGNPGAGLLPGPRR</sequence>
<evidence type="ECO:0000313" key="3">
    <source>
        <dbReference type="Proteomes" id="UP001066276"/>
    </source>
</evidence>
<keyword evidence="3" id="KW-1185">Reference proteome</keyword>